<reference evidence="3 4" key="1">
    <citation type="submission" date="2023-09" db="EMBL/GenBank/DDBJ databases">
        <authorList>
            <person name="Rey-Velasco X."/>
        </authorList>
    </citation>
    <scope>NUCLEOTIDE SEQUENCE [LARGE SCALE GENOMIC DNA]</scope>
    <source>
        <strain evidence="3 4">W332</strain>
    </source>
</reference>
<accession>A0ABU2YFZ5</accession>
<comment type="caution">
    <text evidence="3">The sequence shown here is derived from an EMBL/GenBank/DDBJ whole genome shotgun (WGS) entry which is preliminary data.</text>
</comment>
<dbReference type="RefSeq" id="WP_311425860.1">
    <property type="nucleotide sequence ID" value="NZ_JAVRIA010000001.1"/>
</dbReference>
<evidence type="ECO:0000313" key="4">
    <source>
        <dbReference type="Proteomes" id="UP001259492"/>
    </source>
</evidence>
<dbReference type="InterPro" id="IPR011049">
    <property type="entry name" value="Serralysin-like_metalloprot_C"/>
</dbReference>
<evidence type="ECO:0000256" key="1">
    <source>
        <dbReference type="SAM" id="Coils"/>
    </source>
</evidence>
<dbReference type="Gene3D" id="2.150.10.10">
    <property type="entry name" value="Serralysin-like metalloprotease, C-terminal"/>
    <property type="match status" value="2"/>
</dbReference>
<keyword evidence="4" id="KW-1185">Reference proteome</keyword>
<organism evidence="3 4">
    <name type="scientific">Microcosmobacter mediterraneus</name>
    <dbReference type="NCBI Taxonomy" id="3075607"/>
    <lineage>
        <taxon>Bacteria</taxon>
        <taxon>Pseudomonadati</taxon>
        <taxon>Bacteroidota</taxon>
        <taxon>Flavobacteriia</taxon>
        <taxon>Flavobacteriales</taxon>
        <taxon>Flavobacteriaceae</taxon>
        <taxon>Microcosmobacter</taxon>
    </lineage>
</organism>
<dbReference type="EMBL" id="JAVRIA010000001">
    <property type="protein sequence ID" value="MDT0557086.1"/>
    <property type="molecule type" value="Genomic_DNA"/>
</dbReference>
<dbReference type="InterPro" id="IPR008640">
    <property type="entry name" value="Adhesin_Head_dom"/>
</dbReference>
<dbReference type="Gene3D" id="4.10.1090.10">
    <property type="entry name" value="Endosialidase, domain 4"/>
    <property type="match status" value="1"/>
</dbReference>
<dbReference type="InterPro" id="IPR044914">
    <property type="entry name" value="Endosialidase_C_dom_sf"/>
</dbReference>
<name>A0ABU2YFZ5_9FLAO</name>
<sequence>MKIKLTLLTLFIPIMIIAQVGINYSALVKDTNGNVLNNTNIIVQFTVEISGIAQYQEIHNTTTDANGIINLTIGFGSATLGTYSAIDWGFGLVDLNVQIDSGNGFEDLGTTLFKEVPYAIKASRATVAQSVENIEGLEYALENGNLGWRLAAKDPDTAGDIGDNAIDLSFATFDNTTLGATGNSAIALGVNSEASGYSSFAMGEIATASGEQAFSFGDQSRATGDFSVSMGFNNGGFGDYTAAFGRSNLVYGDYSFSAGSSNQISSSSERAFALGESNYIDGSRSGAFGFDNRVLASSAYAFGNDNLVEYSYSAAFGQEHTISGFNSYAFGYNNIVDRSSSTAFGSSCELLGRSSYAFGDNLTTYSENEIVVGQYNTSYSPVSGTTTWSNSNRLFVVANGYNVFGSIIRRNALTILKNGNVGIGTDTPQADLHVAGVFRIGTETIEDGGNNNLRFNASLFPDNDDAMGLGSPNLRWIGVWATDGTINTSDRREKKNIIELDYGLDEVLQMQPVSFNWKNRDNKDKKLGLIAQDLLKLVPEVVKTHDWETDEAGNKIKTELDRMGVYYSDLVPVLIKALQEQQQLINSQKVKINDLSANVDSLKNLEARVKYLESLIQAANK</sequence>
<feature type="domain" description="Peptidase S74" evidence="2">
    <location>
        <begin position="489"/>
        <end position="592"/>
    </location>
</feature>
<gene>
    <name evidence="3" type="ORF">RM697_00415</name>
</gene>
<feature type="coiled-coil region" evidence="1">
    <location>
        <begin position="578"/>
        <end position="605"/>
    </location>
</feature>
<dbReference type="Proteomes" id="UP001259492">
    <property type="component" value="Unassembled WGS sequence"/>
</dbReference>
<dbReference type="Pfam" id="PF13884">
    <property type="entry name" value="Peptidase_S74"/>
    <property type="match status" value="1"/>
</dbReference>
<proteinExistence type="predicted"/>
<evidence type="ECO:0000313" key="3">
    <source>
        <dbReference type="EMBL" id="MDT0557086.1"/>
    </source>
</evidence>
<dbReference type="Pfam" id="PF05658">
    <property type="entry name" value="YadA_head"/>
    <property type="match status" value="3"/>
</dbReference>
<dbReference type="SUPFAM" id="SSF101967">
    <property type="entry name" value="Adhesin YadA, collagen-binding domain"/>
    <property type="match status" value="2"/>
</dbReference>
<keyword evidence="1" id="KW-0175">Coiled coil</keyword>
<dbReference type="PROSITE" id="PS51688">
    <property type="entry name" value="ICA"/>
    <property type="match status" value="1"/>
</dbReference>
<evidence type="ECO:0000259" key="2">
    <source>
        <dbReference type="PROSITE" id="PS51688"/>
    </source>
</evidence>
<dbReference type="InterPro" id="IPR030392">
    <property type="entry name" value="S74_ICA"/>
</dbReference>
<dbReference type="CDD" id="cd12820">
    <property type="entry name" value="LbR_YadA-like"/>
    <property type="match status" value="1"/>
</dbReference>
<protein>
    <submittedName>
        <fullName evidence="3">Tail fiber domain-containing protein</fullName>
    </submittedName>
</protein>